<gene>
    <name evidence="3" type="ORF">MGAL_10B041817</name>
</gene>
<feature type="chain" id="PRO_5032868833" description="Ig-like domain-containing protein" evidence="1">
    <location>
        <begin position="27"/>
        <end position="126"/>
    </location>
</feature>
<dbReference type="InterPro" id="IPR007110">
    <property type="entry name" value="Ig-like_dom"/>
</dbReference>
<comment type="caution">
    <text evidence="3">The sequence shown here is derived from an EMBL/GenBank/DDBJ whole genome shotgun (WGS) entry which is preliminary data.</text>
</comment>
<evidence type="ECO:0000259" key="2">
    <source>
        <dbReference type="PROSITE" id="PS50835"/>
    </source>
</evidence>
<dbReference type="PROSITE" id="PS50835">
    <property type="entry name" value="IG_LIKE"/>
    <property type="match status" value="1"/>
</dbReference>
<sequence length="126" mass="14533">WVTTLRKLTRTSFVVFHVFIVPNVNAETDSCSVFWKILSPLILGNDIQLICLAAGKKCTGTFRWDGGPQNDYITFDNSVRDSSKYSLDRRTKGQYTLNIKNLTDRDLNVSYKCHCGFYHFENVLRN</sequence>
<evidence type="ECO:0000313" key="4">
    <source>
        <dbReference type="Proteomes" id="UP000596742"/>
    </source>
</evidence>
<dbReference type="InterPro" id="IPR036179">
    <property type="entry name" value="Ig-like_dom_sf"/>
</dbReference>
<keyword evidence="4" id="KW-1185">Reference proteome</keyword>
<proteinExistence type="predicted"/>
<evidence type="ECO:0000313" key="3">
    <source>
        <dbReference type="EMBL" id="VDI22653.1"/>
    </source>
</evidence>
<evidence type="ECO:0000256" key="1">
    <source>
        <dbReference type="SAM" id="SignalP"/>
    </source>
</evidence>
<organism evidence="3 4">
    <name type="scientific">Mytilus galloprovincialis</name>
    <name type="common">Mediterranean mussel</name>
    <dbReference type="NCBI Taxonomy" id="29158"/>
    <lineage>
        <taxon>Eukaryota</taxon>
        <taxon>Metazoa</taxon>
        <taxon>Spiralia</taxon>
        <taxon>Lophotrochozoa</taxon>
        <taxon>Mollusca</taxon>
        <taxon>Bivalvia</taxon>
        <taxon>Autobranchia</taxon>
        <taxon>Pteriomorphia</taxon>
        <taxon>Mytilida</taxon>
        <taxon>Mytiloidea</taxon>
        <taxon>Mytilidae</taxon>
        <taxon>Mytilinae</taxon>
        <taxon>Mytilus</taxon>
    </lineage>
</organism>
<dbReference type="OrthoDB" id="10417618at2759"/>
<feature type="non-terminal residue" evidence="3">
    <location>
        <position position="1"/>
    </location>
</feature>
<name>A0A8B6DRE1_MYTGA</name>
<protein>
    <recommendedName>
        <fullName evidence="2">Ig-like domain-containing protein</fullName>
    </recommendedName>
</protein>
<dbReference type="Proteomes" id="UP000596742">
    <property type="component" value="Unassembled WGS sequence"/>
</dbReference>
<reference evidence="3" key="1">
    <citation type="submission" date="2018-11" db="EMBL/GenBank/DDBJ databases">
        <authorList>
            <person name="Alioto T."/>
            <person name="Alioto T."/>
        </authorList>
    </citation>
    <scope>NUCLEOTIDE SEQUENCE</scope>
</reference>
<dbReference type="InterPro" id="IPR013783">
    <property type="entry name" value="Ig-like_fold"/>
</dbReference>
<dbReference type="Gene3D" id="2.60.40.10">
    <property type="entry name" value="Immunoglobulins"/>
    <property type="match status" value="1"/>
</dbReference>
<keyword evidence="1" id="KW-0732">Signal</keyword>
<feature type="signal peptide" evidence="1">
    <location>
        <begin position="1"/>
        <end position="26"/>
    </location>
</feature>
<accession>A0A8B6DRE1</accession>
<feature type="domain" description="Ig-like" evidence="2">
    <location>
        <begin position="22"/>
        <end position="113"/>
    </location>
</feature>
<dbReference type="AlphaFoldDB" id="A0A8B6DRE1"/>
<feature type="non-terminal residue" evidence="3">
    <location>
        <position position="126"/>
    </location>
</feature>
<dbReference type="EMBL" id="UYJE01003820">
    <property type="protein sequence ID" value="VDI22653.1"/>
    <property type="molecule type" value="Genomic_DNA"/>
</dbReference>
<dbReference type="SUPFAM" id="SSF48726">
    <property type="entry name" value="Immunoglobulin"/>
    <property type="match status" value="1"/>
</dbReference>